<reference evidence="2" key="1">
    <citation type="submission" date="2015-11" db="EMBL/GenBank/DDBJ databases">
        <title>Genomic analysis of 38 Legionella species identifies large and diverse effector repertoires.</title>
        <authorList>
            <person name="Burstein D."/>
            <person name="Amaro F."/>
            <person name="Zusman T."/>
            <person name="Lifshitz Z."/>
            <person name="Cohen O."/>
            <person name="Gilbert J.A."/>
            <person name="Pupko T."/>
            <person name="Shuman H.A."/>
            <person name="Segal G."/>
        </authorList>
    </citation>
    <scope>NUCLEOTIDE SEQUENCE [LARGE SCALE GENOMIC DNA]</scope>
    <source>
        <strain evidence="2">ATCC 49655</strain>
    </source>
</reference>
<keyword evidence="3" id="KW-1185">Reference proteome</keyword>
<keyword evidence="1" id="KW-0732">Signal</keyword>
<evidence type="ECO:0000256" key="1">
    <source>
        <dbReference type="SAM" id="SignalP"/>
    </source>
</evidence>
<proteinExistence type="predicted"/>
<evidence type="ECO:0000313" key="2">
    <source>
        <dbReference type="EMBL" id="KTD56485.1"/>
    </source>
</evidence>
<protein>
    <submittedName>
        <fullName evidence="2">Uncharacterized protein</fullName>
    </submittedName>
</protein>
<dbReference type="OrthoDB" id="9953280at2"/>
<evidence type="ECO:0000313" key="3">
    <source>
        <dbReference type="Proteomes" id="UP000054600"/>
    </source>
</evidence>
<dbReference type="RefSeq" id="WP_018577701.1">
    <property type="nucleotide sequence ID" value="NZ_KB892406.1"/>
</dbReference>
<dbReference type="PATRIC" id="fig|1122169.6.peg.3315"/>
<feature type="chain" id="PRO_5006917627" evidence="1">
    <location>
        <begin position="23"/>
        <end position="133"/>
    </location>
</feature>
<dbReference type="eggNOG" id="ENOG5030UQC">
    <property type="taxonomic scope" value="Bacteria"/>
</dbReference>
<organism evidence="2 3">
    <name type="scientific">Legionella shakespearei DSM 23087</name>
    <dbReference type="NCBI Taxonomy" id="1122169"/>
    <lineage>
        <taxon>Bacteria</taxon>
        <taxon>Pseudomonadati</taxon>
        <taxon>Pseudomonadota</taxon>
        <taxon>Gammaproteobacteria</taxon>
        <taxon>Legionellales</taxon>
        <taxon>Legionellaceae</taxon>
        <taxon>Legionella</taxon>
    </lineage>
</organism>
<feature type="signal peptide" evidence="1">
    <location>
        <begin position="1"/>
        <end position="22"/>
    </location>
</feature>
<name>A0A0W0YHV9_9GAMM</name>
<accession>A0A0W0YHV9</accession>
<gene>
    <name evidence="2" type="ORF">Lsha_2884</name>
</gene>
<dbReference type="Proteomes" id="UP000054600">
    <property type="component" value="Unassembled WGS sequence"/>
</dbReference>
<sequence>MMRLSILITLLLLLLPWQTAAAADSYPKAAITEVINCYNNAVNKEDEAVKCIHQKVNEIPNPLDYHITIRTSDPDKLGQMKIKIFMINNTGYMVYCNGKADKQMMTVTSCATDQGEPPSAAQSMSIDSLLQDF</sequence>
<comment type="caution">
    <text evidence="2">The sequence shown here is derived from an EMBL/GenBank/DDBJ whole genome shotgun (WGS) entry which is preliminary data.</text>
</comment>
<dbReference type="AlphaFoldDB" id="A0A0W0YHV9"/>
<dbReference type="EMBL" id="LNYW01000074">
    <property type="protein sequence ID" value="KTD56485.1"/>
    <property type="molecule type" value="Genomic_DNA"/>
</dbReference>